<protein>
    <recommendedName>
        <fullName evidence="1">NAD(P)-binding domain-containing protein</fullName>
    </recommendedName>
</protein>
<organism evidence="2 3">
    <name type="scientific">Sclerotinia nivalis</name>
    <dbReference type="NCBI Taxonomy" id="352851"/>
    <lineage>
        <taxon>Eukaryota</taxon>
        <taxon>Fungi</taxon>
        <taxon>Dikarya</taxon>
        <taxon>Ascomycota</taxon>
        <taxon>Pezizomycotina</taxon>
        <taxon>Leotiomycetes</taxon>
        <taxon>Helotiales</taxon>
        <taxon>Sclerotiniaceae</taxon>
        <taxon>Sclerotinia</taxon>
    </lineage>
</organism>
<comment type="caution">
    <text evidence="2">The sequence shown here is derived from an EMBL/GenBank/DDBJ whole genome shotgun (WGS) entry which is preliminary data.</text>
</comment>
<feature type="domain" description="NAD(P)-binding" evidence="1">
    <location>
        <begin position="7"/>
        <end position="184"/>
    </location>
</feature>
<name>A0A9X0AI91_9HELO</name>
<dbReference type="Pfam" id="PF13460">
    <property type="entry name" value="NAD_binding_10"/>
    <property type="match status" value="1"/>
</dbReference>
<dbReference type="PANTHER" id="PTHR14097">
    <property type="entry name" value="OXIDOREDUCTASE HTATIP2"/>
    <property type="match status" value="1"/>
</dbReference>
<dbReference type="AlphaFoldDB" id="A0A9X0AI91"/>
<keyword evidence="3" id="KW-1185">Reference proteome</keyword>
<accession>A0A9X0AI91</accession>
<proteinExistence type="predicted"/>
<evidence type="ECO:0000259" key="1">
    <source>
        <dbReference type="Pfam" id="PF13460"/>
    </source>
</evidence>
<dbReference type="SUPFAM" id="SSF51735">
    <property type="entry name" value="NAD(P)-binding Rossmann-fold domains"/>
    <property type="match status" value="1"/>
</dbReference>
<reference evidence="2" key="1">
    <citation type="submission" date="2022-11" db="EMBL/GenBank/DDBJ databases">
        <title>Genome Resource of Sclerotinia nivalis Strain SnTB1, a Plant Pathogen Isolated from American Ginseng.</title>
        <authorList>
            <person name="Fan S."/>
        </authorList>
    </citation>
    <scope>NUCLEOTIDE SEQUENCE</scope>
    <source>
        <strain evidence="2">SnTB1</strain>
    </source>
</reference>
<gene>
    <name evidence="2" type="ORF">OCU04_008527</name>
</gene>
<dbReference type="Gene3D" id="3.40.50.720">
    <property type="entry name" value="NAD(P)-binding Rossmann-like Domain"/>
    <property type="match status" value="1"/>
</dbReference>
<evidence type="ECO:0000313" key="2">
    <source>
        <dbReference type="EMBL" id="KAJ8063297.1"/>
    </source>
</evidence>
<dbReference type="EMBL" id="JAPEIS010000009">
    <property type="protein sequence ID" value="KAJ8063297.1"/>
    <property type="molecule type" value="Genomic_DNA"/>
</dbReference>
<dbReference type="OrthoDB" id="3535423at2759"/>
<sequence>MKLIVTGATGFVGTEVIRQALRNPAVTSVVALSRKPVVPPNDAGDDTSKLESIILDDWSSPYPESVKEKIKGADGCIWTLAITPSRSKAMEFAEVTKVCYEYTVNGITNMAAVANTPFRFIYTSGALIERDQSKSLTFMADYRHMRGRTENAILDFAVSEHAPDIQVTVAKPGIIDGPNQNSVVSTAMKSVYTVFGNSPKVHVSEIAAAMISQCLNGVTKDPLWGDDLAKIGQGILSERDYLK</sequence>
<dbReference type="PANTHER" id="PTHR14097:SF9">
    <property type="entry name" value="EPIMERASE, PUTATIVE (AFU_ORTHOLOGUE AFUA_8G07320)-RELATED"/>
    <property type="match status" value="1"/>
</dbReference>
<dbReference type="InterPro" id="IPR036291">
    <property type="entry name" value="NAD(P)-bd_dom_sf"/>
</dbReference>
<dbReference type="InterPro" id="IPR016040">
    <property type="entry name" value="NAD(P)-bd_dom"/>
</dbReference>
<evidence type="ECO:0000313" key="3">
    <source>
        <dbReference type="Proteomes" id="UP001152300"/>
    </source>
</evidence>
<dbReference type="Proteomes" id="UP001152300">
    <property type="component" value="Unassembled WGS sequence"/>
</dbReference>